<name>A0A820IY85_9BILA</name>
<gene>
    <name evidence="1" type="ORF">OTI717_LOCUS42534</name>
</gene>
<accession>A0A820IY85</accession>
<dbReference type="AlphaFoldDB" id="A0A820IY85"/>
<reference evidence="1" key="1">
    <citation type="submission" date="2021-02" db="EMBL/GenBank/DDBJ databases">
        <authorList>
            <person name="Nowell W R."/>
        </authorList>
    </citation>
    <scope>NUCLEOTIDE SEQUENCE</scope>
</reference>
<feature type="non-terminal residue" evidence="1">
    <location>
        <position position="1"/>
    </location>
</feature>
<sequence length="48" mass="5487">MGCLLFMVVQSTQSVNKGLIMHEGRCPQPPFGIMCRRIVCMPQMMERT</sequence>
<evidence type="ECO:0000313" key="1">
    <source>
        <dbReference type="EMBL" id="CAF4317363.1"/>
    </source>
</evidence>
<comment type="caution">
    <text evidence="1">The sequence shown here is derived from an EMBL/GenBank/DDBJ whole genome shotgun (WGS) entry which is preliminary data.</text>
</comment>
<dbReference type="EMBL" id="CAJOAX010052374">
    <property type="protein sequence ID" value="CAF4317363.1"/>
    <property type="molecule type" value="Genomic_DNA"/>
</dbReference>
<dbReference type="Proteomes" id="UP000663823">
    <property type="component" value="Unassembled WGS sequence"/>
</dbReference>
<protein>
    <submittedName>
        <fullName evidence="1">Uncharacterized protein</fullName>
    </submittedName>
</protein>
<proteinExistence type="predicted"/>
<evidence type="ECO:0000313" key="2">
    <source>
        <dbReference type="Proteomes" id="UP000663823"/>
    </source>
</evidence>
<organism evidence="1 2">
    <name type="scientific">Rotaria sordida</name>
    <dbReference type="NCBI Taxonomy" id="392033"/>
    <lineage>
        <taxon>Eukaryota</taxon>
        <taxon>Metazoa</taxon>
        <taxon>Spiralia</taxon>
        <taxon>Gnathifera</taxon>
        <taxon>Rotifera</taxon>
        <taxon>Eurotatoria</taxon>
        <taxon>Bdelloidea</taxon>
        <taxon>Philodinida</taxon>
        <taxon>Philodinidae</taxon>
        <taxon>Rotaria</taxon>
    </lineage>
</organism>